<reference evidence="2" key="1">
    <citation type="submission" date="2014-08" db="EMBL/GenBank/DDBJ databases">
        <authorList>
            <person name="Senf B."/>
            <person name="Petzold A."/>
            <person name="Downie B.R."/>
            <person name="Koch P."/>
            <person name="Platzer M."/>
        </authorList>
    </citation>
    <scope>NUCLEOTIDE SEQUENCE [LARGE SCALE GENOMIC DNA]</scope>
    <source>
        <strain evidence="2">GRZ</strain>
    </source>
</reference>
<evidence type="ECO:0008006" key="4">
    <source>
        <dbReference type="Google" id="ProtNLM"/>
    </source>
</evidence>
<reference evidence="2" key="2">
    <citation type="submission" date="2025-08" db="UniProtKB">
        <authorList>
            <consortium name="Ensembl"/>
        </authorList>
    </citation>
    <scope>IDENTIFICATION</scope>
</reference>
<keyword evidence="1" id="KW-1133">Transmembrane helix</keyword>
<name>A0A8C6NLI5_NOTFU</name>
<dbReference type="Proteomes" id="UP000694548">
    <property type="component" value="Chromosome sgr02"/>
</dbReference>
<proteinExistence type="predicted"/>
<dbReference type="Ensembl" id="ENSNFUT00015010501.1">
    <property type="protein sequence ID" value="ENSNFUP00015009994.1"/>
    <property type="gene ID" value="ENSNFUG00015004904.1"/>
</dbReference>
<organism evidence="2 3">
    <name type="scientific">Nothobranchius furzeri</name>
    <name type="common">Turquoise killifish</name>
    <dbReference type="NCBI Taxonomy" id="105023"/>
    <lineage>
        <taxon>Eukaryota</taxon>
        <taxon>Metazoa</taxon>
        <taxon>Chordata</taxon>
        <taxon>Craniata</taxon>
        <taxon>Vertebrata</taxon>
        <taxon>Euteleostomi</taxon>
        <taxon>Actinopterygii</taxon>
        <taxon>Neopterygii</taxon>
        <taxon>Teleostei</taxon>
        <taxon>Neoteleostei</taxon>
        <taxon>Acanthomorphata</taxon>
        <taxon>Ovalentaria</taxon>
        <taxon>Atherinomorphae</taxon>
        <taxon>Cyprinodontiformes</taxon>
        <taxon>Nothobranchiidae</taxon>
        <taxon>Nothobranchius</taxon>
    </lineage>
</organism>
<accession>A0A8C6NLI5</accession>
<evidence type="ECO:0000313" key="2">
    <source>
        <dbReference type="Ensembl" id="ENSNFUP00015009994.1"/>
    </source>
</evidence>
<dbReference type="GeneTree" id="ENSGT01010000228726"/>
<keyword evidence="1" id="KW-0812">Transmembrane</keyword>
<keyword evidence="1" id="KW-0472">Membrane</keyword>
<reference evidence="2" key="3">
    <citation type="submission" date="2025-09" db="UniProtKB">
        <authorList>
            <consortium name="Ensembl"/>
        </authorList>
    </citation>
    <scope>IDENTIFICATION</scope>
</reference>
<evidence type="ECO:0000313" key="3">
    <source>
        <dbReference type="Proteomes" id="UP000694548"/>
    </source>
</evidence>
<evidence type="ECO:0000256" key="1">
    <source>
        <dbReference type="SAM" id="Phobius"/>
    </source>
</evidence>
<protein>
    <recommendedName>
        <fullName evidence="4">Transmembrane protein</fullName>
    </recommendedName>
</protein>
<sequence>MIQLIKMQKQAKARRESEIQKTRMRTTMTKMTIKSKTENESRVTPLFLPLTNPNVHPPTTHTAFVIHIYPPSSLCALFMGTESHLTPPPHPCIPQFHCRTLFMYCRVRTLGLVSSFGSVFLIFSVVQPAGHGF</sequence>
<feature type="transmembrane region" description="Helical" evidence="1">
    <location>
        <begin position="109"/>
        <end position="130"/>
    </location>
</feature>
<keyword evidence="3" id="KW-1185">Reference proteome</keyword>
<dbReference type="AlphaFoldDB" id="A0A8C6NLI5"/>